<dbReference type="eggNOG" id="ENOG5033GMX">
    <property type="taxonomic scope" value="Bacteria"/>
</dbReference>
<feature type="domain" description="Zinc-ribbon" evidence="3">
    <location>
        <begin position="3"/>
        <end position="25"/>
    </location>
</feature>
<dbReference type="RefSeq" id="WP_002485473.1">
    <property type="nucleotide sequence ID" value="NC_004461.1"/>
</dbReference>
<dbReference type="AlphaFoldDB" id="A0A0H2VIN3"/>
<feature type="region of interest" description="Disordered" evidence="1">
    <location>
        <begin position="29"/>
        <end position="55"/>
    </location>
</feature>
<feature type="compositionally biased region" description="Low complexity" evidence="1">
    <location>
        <begin position="101"/>
        <end position="115"/>
    </location>
</feature>
<reference evidence="4 5" key="1">
    <citation type="journal article" date="2003" name="Mol. Microbiol.">
        <title>Genome-based analysis of virulence genes in a non-biofilm-forming Staphylococcus epidermidis strain (ATCC 12228).</title>
        <authorList>
            <person name="Zhang Y.Q."/>
            <person name="Ren S.X."/>
            <person name="Li H.L."/>
            <person name="Wang Y.X."/>
            <person name="Fu G."/>
            <person name="Yang J."/>
            <person name="Qin Z.Q."/>
            <person name="Miao Y.G."/>
            <person name="Wang W.Y."/>
            <person name="Chen R.S."/>
            <person name="Shen Y."/>
            <person name="Chen Z."/>
            <person name="Yuan Z.H."/>
            <person name="Zhao G.P."/>
            <person name="Qu D."/>
            <person name="Danchin A."/>
            <person name="Wen Y.M."/>
        </authorList>
    </citation>
    <scope>NUCLEOTIDE SEQUENCE [LARGE SCALE GENOMIC DNA]</scope>
    <source>
        <strain evidence="5">ATCC 12228 / FDA PCI 1200</strain>
    </source>
</reference>
<gene>
    <name evidence="4" type="ordered locus">SE_2186</name>
</gene>
<evidence type="ECO:0000313" key="5">
    <source>
        <dbReference type="Proteomes" id="UP000001411"/>
    </source>
</evidence>
<dbReference type="OrthoDB" id="2295785at2"/>
<dbReference type="EMBL" id="AE015929">
    <property type="protein sequence ID" value="AAO05828.1"/>
    <property type="molecule type" value="Genomic_DNA"/>
</dbReference>
<dbReference type="Proteomes" id="UP000001411">
    <property type="component" value="Chromosome"/>
</dbReference>
<sequence length="249" mass="28475">MKFCPHCGNPIKKKQSFCNKCGKHLKTSTQRKSENQIEHMREQQSYISREERQHRDSTFYKEQKHTGWLIVLSIIFVLLIAALLYGAYYTYNHYISDEQSHQTTQSQQSNESGQNRDQSTGPSIDVFSDDFDQGYMKSASTSGYRGVYNGMTREEVEDKFGTSNGSVESLKWSYEKYGDLAVAYDDNEVVSVGVAPNHISEDQFLSMYNEPDDRNSSQLIYDSNKDNDFSVLANVKNGDVTVIENVNQI</sequence>
<dbReference type="Pfam" id="PF13240">
    <property type="entry name" value="Zn_Ribbon_1"/>
    <property type="match status" value="1"/>
</dbReference>
<keyword evidence="2" id="KW-0472">Membrane</keyword>
<dbReference type="PATRIC" id="fig|176280.10.peg.2135"/>
<keyword evidence="2" id="KW-0812">Transmembrane</keyword>
<dbReference type="InterPro" id="IPR026870">
    <property type="entry name" value="Zinc_ribbon_dom"/>
</dbReference>
<evidence type="ECO:0000259" key="3">
    <source>
        <dbReference type="Pfam" id="PF13240"/>
    </source>
</evidence>
<dbReference type="KEGG" id="sep:SE_2186"/>
<keyword evidence="2" id="KW-1133">Transmembrane helix</keyword>
<evidence type="ECO:0000313" key="4">
    <source>
        <dbReference type="EMBL" id="AAO05828.1"/>
    </source>
</evidence>
<feature type="compositionally biased region" description="Basic and acidic residues" evidence="1">
    <location>
        <begin position="31"/>
        <end position="55"/>
    </location>
</feature>
<evidence type="ECO:0000256" key="1">
    <source>
        <dbReference type="SAM" id="MobiDB-lite"/>
    </source>
</evidence>
<accession>A0A0H2VIN3</accession>
<evidence type="ECO:0000256" key="2">
    <source>
        <dbReference type="SAM" id="Phobius"/>
    </source>
</evidence>
<proteinExistence type="predicted"/>
<dbReference type="HOGENOM" id="CLU_074821_0_0_9"/>
<feature type="region of interest" description="Disordered" evidence="1">
    <location>
        <begin position="100"/>
        <end position="124"/>
    </location>
</feature>
<feature type="transmembrane region" description="Helical" evidence="2">
    <location>
        <begin position="68"/>
        <end position="91"/>
    </location>
</feature>
<organism evidence="4 5">
    <name type="scientific">Staphylococcus epidermidis (strain ATCC 12228 / FDA PCI 1200)</name>
    <dbReference type="NCBI Taxonomy" id="176280"/>
    <lineage>
        <taxon>Bacteria</taxon>
        <taxon>Bacillati</taxon>
        <taxon>Bacillota</taxon>
        <taxon>Bacilli</taxon>
        <taxon>Bacillales</taxon>
        <taxon>Staphylococcaceae</taxon>
        <taxon>Staphylococcus</taxon>
    </lineage>
</organism>
<protein>
    <recommendedName>
        <fullName evidence="3">Zinc-ribbon domain-containing protein</fullName>
    </recommendedName>
</protein>
<name>A0A0H2VIN3_STAES</name>